<sequence length="404" mass="48092">MLIYRLCKFHANLVAMFAGKKEKRRRKRKQILDKYALEFLKKPQNFDLIKIQELTQDIYFPLDLESAERIIIILVPEWNDMSGGIYSMFSIAAHLRRMKPKHGYDVVIMTRPNKQDLTYFRNSNFINSENVYRFSQIERLKNVKEIYLQIPEYVTVDFVDNLTDDEFNFLSHVKKLDINILNQNIKLMPEEEKFWPLRRIADSVTQSVAHHAYFSQKMADKYDLPTLLLPAYTDLSNYPKTSFEEKKKLIIYSPDSAPFKEVVLNKIRKNLPEFQLLEIKDITFDKYMEYATDCMFSISFGEGFDGYVAQPIYQGGLGLTVYNEDFFPSKKYKDYPVFFESSKAMQNEICEKILYFSKHPDAYKKLNRKIVEEFNKLYNYDEYVEQIRKLADKKFEIFPSQKLK</sequence>
<evidence type="ECO:0000313" key="2">
    <source>
        <dbReference type="Proteomes" id="UP000189660"/>
    </source>
</evidence>
<proteinExistence type="predicted"/>
<dbReference type="RefSeq" id="WP_149867386.1">
    <property type="nucleotide sequence ID" value="NZ_CP015820.1"/>
</dbReference>
<organism evidence="1 2">
    <name type="scientific">Bartonella apihabitans</name>
    <dbReference type="NCBI Taxonomy" id="2750929"/>
    <lineage>
        <taxon>Bacteria</taxon>
        <taxon>Pseudomonadati</taxon>
        <taxon>Pseudomonadota</taxon>
        <taxon>Alphaproteobacteria</taxon>
        <taxon>Hyphomicrobiales</taxon>
        <taxon>Bartonellaceae</taxon>
        <taxon>Bartonella</taxon>
    </lineage>
</organism>
<gene>
    <name evidence="1" type="ORF">BBC0178_001260</name>
</gene>
<accession>A0A1U9M8I6</accession>
<dbReference type="AlphaFoldDB" id="A0A1U9M8I6"/>
<keyword evidence="2" id="KW-1185">Reference proteome</keyword>
<reference evidence="1 2" key="1">
    <citation type="submission" date="2016-11" db="EMBL/GenBank/DDBJ databases">
        <title>Comparative genomics of Bartonella apis.</title>
        <authorList>
            <person name="Engel P."/>
        </authorList>
    </citation>
    <scope>NUCLEOTIDE SEQUENCE [LARGE SCALE GENOMIC DNA]</scope>
    <source>
        <strain evidence="1 2">BBC0178</strain>
    </source>
</reference>
<dbReference type="EMBL" id="CP015820">
    <property type="protein sequence ID" value="AQT41634.1"/>
    <property type="molecule type" value="Genomic_DNA"/>
</dbReference>
<dbReference type="Proteomes" id="UP000189660">
    <property type="component" value="Chromosome"/>
</dbReference>
<dbReference type="OrthoDB" id="7527830at2"/>
<dbReference type="KEGG" id="bapa:BBC0178_001260"/>
<name>A0A1U9M8I6_9HYPH</name>
<protein>
    <submittedName>
        <fullName evidence="1">Uncharacterized protein</fullName>
    </submittedName>
</protein>
<evidence type="ECO:0000313" key="1">
    <source>
        <dbReference type="EMBL" id="AQT41634.1"/>
    </source>
</evidence>